<evidence type="ECO:0000313" key="3">
    <source>
        <dbReference type="Proteomes" id="UP000078542"/>
    </source>
</evidence>
<dbReference type="AlphaFoldDB" id="A0A195D5A6"/>
<proteinExistence type="predicted"/>
<keyword evidence="3" id="KW-1185">Reference proteome</keyword>
<dbReference type="EMBL" id="KQ976818">
    <property type="protein sequence ID" value="KYN08057.1"/>
    <property type="molecule type" value="Genomic_DNA"/>
</dbReference>
<dbReference type="Proteomes" id="UP000078542">
    <property type="component" value="Unassembled WGS sequence"/>
</dbReference>
<protein>
    <submittedName>
        <fullName evidence="2">Uncharacterized protein</fullName>
    </submittedName>
</protein>
<reference evidence="2 3" key="1">
    <citation type="submission" date="2016-03" db="EMBL/GenBank/DDBJ databases">
        <title>Cyphomyrmex costatus WGS genome.</title>
        <authorList>
            <person name="Nygaard S."/>
            <person name="Hu H."/>
            <person name="Boomsma J."/>
            <person name="Zhang G."/>
        </authorList>
    </citation>
    <scope>NUCLEOTIDE SEQUENCE [LARGE SCALE GENOMIC DNA]</scope>
    <source>
        <strain evidence="2">MS0001</strain>
        <tissue evidence="2">Whole body</tissue>
    </source>
</reference>
<feature type="region of interest" description="Disordered" evidence="1">
    <location>
        <begin position="1"/>
        <end position="83"/>
    </location>
</feature>
<organism evidence="2 3">
    <name type="scientific">Cyphomyrmex costatus</name>
    <dbReference type="NCBI Taxonomy" id="456900"/>
    <lineage>
        <taxon>Eukaryota</taxon>
        <taxon>Metazoa</taxon>
        <taxon>Ecdysozoa</taxon>
        <taxon>Arthropoda</taxon>
        <taxon>Hexapoda</taxon>
        <taxon>Insecta</taxon>
        <taxon>Pterygota</taxon>
        <taxon>Neoptera</taxon>
        <taxon>Endopterygota</taxon>
        <taxon>Hymenoptera</taxon>
        <taxon>Apocrita</taxon>
        <taxon>Aculeata</taxon>
        <taxon>Formicoidea</taxon>
        <taxon>Formicidae</taxon>
        <taxon>Myrmicinae</taxon>
        <taxon>Cyphomyrmex</taxon>
    </lineage>
</organism>
<sequence length="83" mass="8883">MSPTNSSRSGQTNTTNQITSPTRSTDCKVRTSPTGASKRTGATLFFSREHPGINEDQGLPRGRDPGGWTRKRRRGTTSSGTSG</sequence>
<feature type="compositionally biased region" description="Polar residues" evidence="1">
    <location>
        <begin position="1"/>
        <end position="24"/>
    </location>
</feature>
<evidence type="ECO:0000256" key="1">
    <source>
        <dbReference type="SAM" id="MobiDB-lite"/>
    </source>
</evidence>
<accession>A0A195D5A6</accession>
<evidence type="ECO:0000313" key="2">
    <source>
        <dbReference type="EMBL" id="KYN08057.1"/>
    </source>
</evidence>
<gene>
    <name evidence="2" type="ORF">ALC62_00902</name>
</gene>
<name>A0A195D5A6_9HYME</name>